<gene>
    <name evidence="4" type="ORF">SAMN04488009_0384</name>
</gene>
<dbReference type="Proteomes" id="UP000198337">
    <property type="component" value="Unassembled WGS sequence"/>
</dbReference>
<feature type="signal peptide" evidence="2">
    <location>
        <begin position="1"/>
        <end position="19"/>
    </location>
</feature>
<sequence>MKKSLLVMFLVMCTYCVSAQNKKWSVEANYPVNVSENDGDIELNGIIDLGIKYRFMDLGAVQLGAGLNTALLRNEDNFIYGGPGFENREFNYEAKQILVQPKLFAELAIPGLARLKPQIALGYTVAVDDYYYNDGGNVEADYSNTNGGLNLNLGISYDLSSRFFIQVQYDYLNVHKKGEETRNDQTYSYDFKEKIGLLKAGLGFRF</sequence>
<reference evidence="4 5" key="1">
    <citation type="submission" date="2017-06" db="EMBL/GenBank/DDBJ databases">
        <authorList>
            <person name="Varghese N."/>
            <person name="Submissions S."/>
        </authorList>
    </citation>
    <scope>NUCLEOTIDE SEQUENCE [LARGE SCALE GENOMIC DNA]</scope>
    <source>
        <strain evidence="4 5">DSM 19840</strain>
    </source>
</reference>
<evidence type="ECO:0000259" key="3">
    <source>
        <dbReference type="Pfam" id="PF13505"/>
    </source>
</evidence>
<evidence type="ECO:0000313" key="5">
    <source>
        <dbReference type="Proteomes" id="UP000198337"/>
    </source>
</evidence>
<dbReference type="Pfam" id="PF13505">
    <property type="entry name" value="OMP_b-brl"/>
    <property type="match status" value="1"/>
</dbReference>
<organism evidence="4 5">
    <name type="scientific">Maribacter sedimenticola</name>
    <dbReference type="NCBI Taxonomy" id="228956"/>
    <lineage>
        <taxon>Bacteria</taxon>
        <taxon>Pseudomonadati</taxon>
        <taxon>Bacteroidota</taxon>
        <taxon>Flavobacteriia</taxon>
        <taxon>Flavobacteriales</taxon>
        <taxon>Flavobacteriaceae</taxon>
        <taxon>Maribacter</taxon>
    </lineage>
</organism>
<proteinExistence type="predicted"/>
<feature type="chain" id="PRO_5046406470" evidence="2">
    <location>
        <begin position="20"/>
        <end position="206"/>
    </location>
</feature>
<evidence type="ECO:0000256" key="1">
    <source>
        <dbReference type="ARBA" id="ARBA00022729"/>
    </source>
</evidence>
<keyword evidence="1 2" id="KW-0732">Signal</keyword>
<accession>A0ABY1SCK2</accession>
<evidence type="ECO:0000313" key="4">
    <source>
        <dbReference type="EMBL" id="SNR25488.1"/>
    </source>
</evidence>
<protein>
    <submittedName>
        <fullName evidence="4">Outer membrane protein beta-barrel domain-containing protein</fullName>
    </submittedName>
</protein>
<evidence type="ECO:0000256" key="2">
    <source>
        <dbReference type="SAM" id="SignalP"/>
    </source>
</evidence>
<keyword evidence="5" id="KW-1185">Reference proteome</keyword>
<dbReference type="InterPro" id="IPR027385">
    <property type="entry name" value="Beta-barrel_OMP"/>
</dbReference>
<dbReference type="Gene3D" id="2.40.160.20">
    <property type="match status" value="1"/>
</dbReference>
<name>A0ABY1SCK2_9FLAO</name>
<dbReference type="RefSeq" id="WP_089258542.1">
    <property type="nucleotide sequence ID" value="NZ_FZNV01000001.1"/>
</dbReference>
<dbReference type="InterPro" id="IPR011250">
    <property type="entry name" value="OMP/PagP_B-barrel"/>
</dbReference>
<dbReference type="SUPFAM" id="SSF56925">
    <property type="entry name" value="OMPA-like"/>
    <property type="match status" value="1"/>
</dbReference>
<comment type="caution">
    <text evidence="4">The sequence shown here is derived from an EMBL/GenBank/DDBJ whole genome shotgun (WGS) entry which is preliminary data.</text>
</comment>
<feature type="domain" description="Outer membrane protein beta-barrel" evidence="3">
    <location>
        <begin position="7"/>
        <end position="185"/>
    </location>
</feature>
<dbReference type="EMBL" id="FZNV01000001">
    <property type="protein sequence ID" value="SNR25488.1"/>
    <property type="molecule type" value="Genomic_DNA"/>
</dbReference>